<evidence type="ECO:0000313" key="3">
    <source>
        <dbReference type="EMBL" id="MFC7070381.1"/>
    </source>
</evidence>
<accession>A0ABD5WGC0</accession>
<dbReference type="RefSeq" id="WP_284033174.1">
    <property type="nucleotide sequence ID" value="NZ_CP126154.1"/>
</dbReference>
<dbReference type="InterPro" id="IPR011991">
    <property type="entry name" value="ArsR-like_HTH"/>
</dbReference>
<dbReference type="InterPro" id="IPR055771">
    <property type="entry name" value="DUF7347"/>
</dbReference>
<gene>
    <name evidence="3" type="ORF">ACFQL9_12080</name>
</gene>
<dbReference type="Pfam" id="PF24038">
    <property type="entry name" value="DUF7347"/>
    <property type="match status" value="1"/>
</dbReference>
<protein>
    <submittedName>
        <fullName evidence="3">Winged helix-turn-helix domain-containing protein</fullName>
    </submittedName>
</protein>
<sequence length="292" mass="32780">MAGDHPSRRTFELLANEIRLRIITALGDASGRDGYATLAFSEIQRATDVDDSSQLTYHLGELRDEFLEKSDEGYTLTLAGIRAYQAIIAHRSRADVEVDPFAVRGTCESCGGGLEARYADGRAYVTCESCGDHRVRYPVDGRRIDPDTPETVLEGLQNTLIRDYTSMFNGICPYCGGVVAVEFAFDSEHWEAFDIATDDIPVHAACDDCSWFLYVNLPAVLRTTEPVQAFYAERGLDIWRELAWTDDFVWTLEAADRDPIRVRGFFEIDGDRLELVIDGDLDIVERRLVDGE</sequence>
<dbReference type="Proteomes" id="UP001596461">
    <property type="component" value="Unassembled WGS sequence"/>
</dbReference>
<keyword evidence="4" id="KW-1185">Reference proteome</keyword>
<evidence type="ECO:0000259" key="1">
    <source>
        <dbReference type="Pfam" id="PF24038"/>
    </source>
</evidence>
<dbReference type="AlphaFoldDB" id="A0ABD5WGC0"/>
<dbReference type="Pfam" id="PF24042">
    <property type="entry name" value="DUF7351"/>
    <property type="match status" value="1"/>
</dbReference>
<organism evidence="3 4">
    <name type="scientific">Halobaculum lipolyticum</name>
    <dbReference type="NCBI Taxonomy" id="3032001"/>
    <lineage>
        <taxon>Archaea</taxon>
        <taxon>Methanobacteriati</taxon>
        <taxon>Methanobacteriota</taxon>
        <taxon>Stenosarchaea group</taxon>
        <taxon>Halobacteria</taxon>
        <taxon>Halobacteriales</taxon>
        <taxon>Haloferacaceae</taxon>
        <taxon>Halobaculum</taxon>
    </lineage>
</organism>
<evidence type="ECO:0000259" key="2">
    <source>
        <dbReference type="Pfam" id="PF24042"/>
    </source>
</evidence>
<comment type="caution">
    <text evidence="3">The sequence shown here is derived from an EMBL/GenBank/DDBJ whole genome shotgun (WGS) entry which is preliminary data.</text>
</comment>
<dbReference type="EMBL" id="JBHTAH010000010">
    <property type="protein sequence ID" value="MFC7070381.1"/>
    <property type="molecule type" value="Genomic_DNA"/>
</dbReference>
<dbReference type="Gene3D" id="1.10.10.10">
    <property type="entry name" value="Winged helix-like DNA-binding domain superfamily/Winged helix DNA-binding domain"/>
    <property type="match status" value="1"/>
</dbReference>
<reference evidence="3 4" key="1">
    <citation type="journal article" date="2019" name="Int. J. Syst. Evol. Microbiol.">
        <title>The Global Catalogue of Microorganisms (GCM) 10K type strain sequencing project: providing services to taxonomists for standard genome sequencing and annotation.</title>
        <authorList>
            <consortium name="The Broad Institute Genomics Platform"/>
            <consortium name="The Broad Institute Genome Sequencing Center for Infectious Disease"/>
            <person name="Wu L."/>
            <person name="Ma J."/>
        </authorList>
    </citation>
    <scope>NUCLEOTIDE SEQUENCE [LARGE SCALE GENOMIC DNA]</scope>
    <source>
        <strain evidence="3 4">DT31</strain>
    </source>
</reference>
<feature type="domain" description="DUF7351" evidence="2">
    <location>
        <begin position="105"/>
        <end position="283"/>
    </location>
</feature>
<name>A0ABD5WGC0_9EURY</name>
<feature type="domain" description="DUF7347" evidence="1">
    <location>
        <begin position="9"/>
        <end position="87"/>
    </location>
</feature>
<dbReference type="GeneID" id="81125103"/>
<evidence type="ECO:0000313" key="4">
    <source>
        <dbReference type="Proteomes" id="UP001596461"/>
    </source>
</evidence>
<dbReference type="CDD" id="cd00090">
    <property type="entry name" value="HTH_ARSR"/>
    <property type="match status" value="1"/>
</dbReference>
<dbReference type="InterPro" id="IPR036388">
    <property type="entry name" value="WH-like_DNA-bd_sf"/>
</dbReference>
<dbReference type="InterPro" id="IPR055775">
    <property type="entry name" value="DUF7351"/>
</dbReference>
<proteinExistence type="predicted"/>